<sequence>MGHQDVAPMAWFHAPRSGIGRLFISVREAASHGRCYDIAQYCGRDDRTPDATQRKAQTELRMCPPTSPDLPRRRRQSANRLRRWAAGHPPGTERRAPLRNNPNRNPAGAPVAGRLERTATGGGFSRRMAEWTPADAEAPEETGEAAEKARRRQERGGGRALSRALRSVRNGVSRSWIVGSVSGAGALEESSWAVVDSATLGFHPLTWKWVKL</sequence>
<comment type="caution">
    <text evidence="2">The sequence shown here is derived from an EMBL/GenBank/DDBJ whole genome shotgun (WGS) entry which is preliminary data.</text>
</comment>
<dbReference type="EMBL" id="JACEFO010001681">
    <property type="protein sequence ID" value="KAF8721722.1"/>
    <property type="molecule type" value="Genomic_DNA"/>
</dbReference>
<feature type="compositionally biased region" description="Basic residues" evidence="1">
    <location>
        <begin position="72"/>
        <end position="85"/>
    </location>
</feature>
<evidence type="ECO:0000313" key="2">
    <source>
        <dbReference type="EMBL" id="KAF8721722.1"/>
    </source>
</evidence>
<keyword evidence="3" id="KW-1185">Reference proteome</keyword>
<gene>
    <name evidence="2" type="ORF">HU200_022897</name>
</gene>
<feature type="region of interest" description="Disordered" evidence="1">
    <location>
        <begin position="61"/>
        <end position="162"/>
    </location>
</feature>
<dbReference type="AlphaFoldDB" id="A0A835EYF8"/>
<feature type="compositionally biased region" description="Low complexity" evidence="1">
    <location>
        <begin position="98"/>
        <end position="112"/>
    </location>
</feature>
<reference evidence="2" key="1">
    <citation type="submission" date="2020-07" db="EMBL/GenBank/DDBJ databases">
        <title>Genome sequence and genetic diversity analysis of an under-domesticated orphan crop, white fonio (Digitaria exilis).</title>
        <authorList>
            <person name="Bennetzen J.L."/>
            <person name="Chen S."/>
            <person name="Ma X."/>
            <person name="Wang X."/>
            <person name="Yssel A.E.J."/>
            <person name="Chaluvadi S.R."/>
            <person name="Johnson M."/>
            <person name="Gangashetty P."/>
            <person name="Hamidou F."/>
            <person name="Sanogo M.D."/>
            <person name="Zwaenepoel A."/>
            <person name="Wallace J."/>
            <person name="Van De Peer Y."/>
            <person name="Van Deynze A."/>
        </authorList>
    </citation>
    <scope>NUCLEOTIDE SEQUENCE</scope>
    <source>
        <tissue evidence="2">Leaves</tissue>
    </source>
</reference>
<protein>
    <submittedName>
        <fullName evidence="2">Uncharacterized protein</fullName>
    </submittedName>
</protein>
<evidence type="ECO:0000313" key="3">
    <source>
        <dbReference type="Proteomes" id="UP000636709"/>
    </source>
</evidence>
<accession>A0A835EYF8</accession>
<name>A0A835EYF8_9POAL</name>
<dbReference type="Proteomes" id="UP000636709">
    <property type="component" value="Unassembled WGS sequence"/>
</dbReference>
<proteinExistence type="predicted"/>
<organism evidence="2 3">
    <name type="scientific">Digitaria exilis</name>
    <dbReference type="NCBI Taxonomy" id="1010633"/>
    <lineage>
        <taxon>Eukaryota</taxon>
        <taxon>Viridiplantae</taxon>
        <taxon>Streptophyta</taxon>
        <taxon>Embryophyta</taxon>
        <taxon>Tracheophyta</taxon>
        <taxon>Spermatophyta</taxon>
        <taxon>Magnoliopsida</taxon>
        <taxon>Liliopsida</taxon>
        <taxon>Poales</taxon>
        <taxon>Poaceae</taxon>
        <taxon>PACMAD clade</taxon>
        <taxon>Panicoideae</taxon>
        <taxon>Panicodae</taxon>
        <taxon>Paniceae</taxon>
        <taxon>Anthephorinae</taxon>
        <taxon>Digitaria</taxon>
    </lineage>
</organism>
<evidence type="ECO:0000256" key="1">
    <source>
        <dbReference type="SAM" id="MobiDB-lite"/>
    </source>
</evidence>